<keyword evidence="3" id="KW-1185">Reference proteome</keyword>
<evidence type="ECO:0000256" key="1">
    <source>
        <dbReference type="SAM" id="Coils"/>
    </source>
</evidence>
<accession>A0AAD6ZC28</accession>
<evidence type="ECO:0000313" key="3">
    <source>
        <dbReference type="Proteomes" id="UP001218218"/>
    </source>
</evidence>
<evidence type="ECO:0008006" key="4">
    <source>
        <dbReference type="Google" id="ProtNLM"/>
    </source>
</evidence>
<feature type="coiled-coil region" evidence="1">
    <location>
        <begin position="4"/>
        <end position="31"/>
    </location>
</feature>
<proteinExistence type="predicted"/>
<dbReference type="Proteomes" id="UP001218218">
    <property type="component" value="Unassembled WGS sequence"/>
</dbReference>
<gene>
    <name evidence="2" type="ORF">DFH08DRAFT_715598</name>
</gene>
<dbReference type="EMBL" id="JARIHO010000062">
    <property type="protein sequence ID" value="KAJ7315373.1"/>
    <property type="molecule type" value="Genomic_DNA"/>
</dbReference>
<organism evidence="2 3">
    <name type="scientific">Mycena albidolilacea</name>
    <dbReference type="NCBI Taxonomy" id="1033008"/>
    <lineage>
        <taxon>Eukaryota</taxon>
        <taxon>Fungi</taxon>
        <taxon>Dikarya</taxon>
        <taxon>Basidiomycota</taxon>
        <taxon>Agaricomycotina</taxon>
        <taxon>Agaricomycetes</taxon>
        <taxon>Agaricomycetidae</taxon>
        <taxon>Agaricales</taxon>
        <taxon>Marasmiineae</taxon>
        <taxon>Mycenaceae</taxon>
        <taxon>Mycena</taxon>
    </lineage>
</organism>
<sequence length="95" mass="10752">MESAKELRARIVKLETEIERQKKLLTNLECDKKPAQRQLNAVLDPVARLPLEISSEIFVLSRTAFPEPGAMHIPMLLLNVCNAWSNIALSTPTLW</sequence>
<evidence type="ECO:0000313" key="2">
    <source>
        <dbReference type="EMBL" id="KAJ7315373.1"/>
    </source>
</evidence>
<feature type="non-terminal residue" evidence="2">
    <location>
        <position position="95"/>
    </location>
</feature>
<name>A0AAD6ZC28_9AGAR</name>
<reference evidence="2" key="1">
    <citation type="submission" date="2023-03" db="EMBL/GenBank/DDBJ databases">
        <title>Massive genome expansion in bonnet fungi (Mycena s.s.) driven by repeated elements and novel gene families across ecological guilds.</title>
        <authorList>
            <consortium name="Lawrence Berkeley National Laboratory"/>
            <person name="Harder C.B."/>
            <person name="Miyauchi S."/>
            <person name="Viragh M."/>
            <person name="Kuo A."/>
            <person name="Thoen E."/>
            <person name="Andreopoulos B."/>
            <person name="Lu D."/>
            <person name="Skrede I."/>
            <person name="Drula E."/>
            <person name="Henrissat B."/>
            <person name="Morin E."/>
            <person name="Kohler A."/>
            <person name="Barry K."/>
            <person name="LaButti K."/>
            <person name="Morin E."/>
            <person name="Salamov A."/>
            <person name="Lipzen A."/>
            <person name="Mereny Z."/>
            <person name="Hegedus B."/>
            <person name="Baldrian P."/>
            <person name="Stursova M."/>
            <person name="Weitz H."/>
            <person name="Taylor A."/>
            <person name="Grigoriev I.V."/>
            <person name="Nagy L.G."/>
            <person name="Martin F."/>
            <person name="Kauserud H."/>
        </authorList>
    </citation>
    <scope>NUCLEOTIDE SEQUENCE</scope>
    <source>
        <strain evidence="2">CBHHK002</strain>
    </source>
</reference>
<protein>
    <recommendedName>
        <fullName evidence="4">F-box domain-containing protein</fullName>
    </recommendedName>
</protein>
<keyword evidence="1" id="KW-0175">Coiled coil</keyword>
<dbReference type="AlphaFoldDB" id="A0AAD6ZC28"/>
<comment type="caution">
    <text evidence="2">The sequence shown here is derived from an EMBL/GenBank/DDBJ whole genome shotgun (WGS) entry which is preliminary data.</text>
</comment>